<dbReference type="PRINTS" id="PR00359">
    <property type="entry name" value="BP450"/>
</dbReference>
<organism evidence="8 9">
    <name type="scientific">Sorangium cellulosum</name>
    <name type="common">Polyangium cellulosum</name>
    <dbReference type="NCBI Taxonomy" id="56"/>
    <lineage>
        <taxon>Bacteria</taxon>
        <taxon>Pseudomonadati</taxon>
        <taxon>Myxococcota</taxon>
        <taxon>Polyangia</taxon>
        <taxon>Polyangiales</taxon>
        <taxon>Polyangiaceae</taxon>
        <taxon>Sorangium</taxon>
    </lineage>
</organism>
<dbReference type="GO" id="GO:0004497">
    <property type="term" value="F:monooxygenase activity"/>
    <property type="evidence" value="ECO:0007669"/>
    <property type="project" value="UniProtKB-KW"/>
</dbReference>
<proteinExistence type="inferred from homology"/>
<accession>A0A150RRG3</accession>
<dbReference type="EMBL" id="JEMB01002206">
    <property type="protein sequence ID" value="KYF82753.1"/>
    <property type="molecule type" value="Genomic_DNA"/>
</dbReference>
<sequence length="408" mass="45184">MNLFSDEMRRNPYPVYDQLRSGSPVLHHLPSGSWMIFDHEGVKRALHDHEAFSSVVSPPGNRTSEWLIFSDPPRHTKLRALLTRAFTPRAVAELEPRIRQLSRELIDRTIERGEMDLVEDYALPLPLLVIAEMLGAPTGDQPRFRRWSDAILDLSYTVSGSEEAARALATFAAVTAEMQAYVRGLIEQRRAAPEDDLLTRLVEAEVDGERLNDDEILGFFQLLLVAGHETTTNLLGNAVLCFLENPTELARLRAERHLLPSAIEEVLRHRSPVQAMFRVTRRDVTMRGQVIPAGKAVLAMIGSANRDPQQFRDPGRFDIARDPNPHVAFGHGIHFCLGAPLSRLEARVALPDLLGRLEGLALASDAPWEPRRAIHVLGPSRLPIRFAPGKRLGGPVGAAAPASGGDGR</sequence>
<evidence type="ECO:0000313" key="8">
    <source>
        <dbReference type="EMBL" id="KYF82753.1"/>
    </source>
</evidence>
<dbReference type="Proteomes" id="UP000075635">
    <property type="component" value="Unassembled WGS sequence"/>
</dbReference>
<keyword evidence="6 7" id="KW-0503">Monooxygenase</keyword>
<keyword evidence="4 7" id="KW-0560">Oxidoreductase</keyword>
<evidence type="ECO:0000256" key="5">
    <source>
        <dbReference type="ARBA" id="ARBA00023004"/>
    </source>
</evidence>
<evidence type="ECO:0000313" key="9">
    <source>
        <dbReference type="Proteomes" id="UP000075635"/>
    </source>
</evidence>
<dbReference type="Pfam" id="PF00067">
    <property type="entry name" value="p450"/>
    <property type="match status" value="1"/>
</dbReference>
<dbReference type="AlphaFoldDB" id="A0A150RRG3"/>
<evidence type="ECO:0000256" key="4">
    <source>
        <dbReference type="ARBA" id="ARBA00023002"/>
    </source>
</evidence>
<evidence type="ECO:0000256" key="1">
    <source>
        <dbReference type="ARBA" id="ARBA00010617"/>
    </source>
</evidence>
<evidence type="ECO:0000256" key="7">
    <source>
        <dbReference type="RuleBase" id="RU000461"/>
    </source>
</evidence>
<dbReference type="PANTHER" id="PTHR46696">
    <property type="entry name" value="P450, PUTATIVE (EUROFUNG)-RELATED"/>
    <property type="match status" value="1"/>
</dbReference>
<dbReference type="InterPro" id="IPR002397">
    <property type="entry name" value="Cyt_P450_B"/>
</dbReference>
<reference evidence="8 9" key="1">
    <citation type="submission" date="2014-02" db="EMBL/GenBank/DDBJ databases">
        <title>The small core and large imbalanced accessory genome model reveals a collaborative survival strategy of Sorangium cellulosum strains in nature.</title>
        <authorList>
            <person name="Han K."/>
            <person name="Peng R."/>
            <person name="Blom J."/>
            <person name="Li Y.-Z."/>
        </authorList>
    </citation>
    <scope>NUCLEOTIDE SEQUENCE [LARGE SCALE GENOMIC DNA]</scope>
    <source>
        <strain evidence="8 9">So0011-07</strain>
    </source>
</reference>
<dbReference type="FunFam" id="1.10.630.10:FF:000018">
    <property type="entry name" value="Cytochrome P450 monooxygenase"/>
    <property type="match status" value="1"/>
</dbReference>
<dbReference type="GO" id="GO:0005506">
    <property type="term" value="F:iron ion binding"/>
    <property type="evidence" value="ECO:0007669"/>
    <property type="project" value="InterPro"/>
</dbReference>
<dbReference type="PANTHER" id="PTHR46696:SF1">
    <property type="entry name" value="CYTOCHROME P450 YJIB-RELATED"/>
    <property type="match status" value="1"/>
</dbReference>
<dbReference type="CDD" id="cd11032">
    <property type="entry name" value="P450_EryK-like"/>
    <property type="match status" value="1"/>
</dbReference>
<comment type="similarity">
    <text evidence="1 7">Belongs to the cytochrome P450 family.</text>
</comment>
<evidence type="ECO:0000256" key="2">
    <source>
        <dbReference type="ARBA" id="ARBA00022617"/>
    </source>
</evidence>
<dbReference type="InterPro" id="IPR017972">
    <property type="entry name" value="Cyt_P450_CS"/>
</dbReference>
<dbReference type="InterPro" id="IPR036396">
    <property type="entry name" value="Cyt_P450_sf"/>
</dbReference>
<evidence type="ECO:0000256" key="6">
    <source>
        <dbReference type="ARBA" id="ARBA00023033"/>
    </source>
</evidence>
<dbReference type="Gene3D" id="1.10.630.10">
    <property type="entry name" value="Cytochrome P450"/>
    <property type="match status" value="1"/>
</dbReference>
<dbReference type="SUPFAM" id="SSF48264">
    <property type="entry name" value="Cytochrome P450"/>
    <property type="match status" value="1"/>
</dbReference>
<dbReference type="GO" id="GO:0016705">
    <property type="term" value="F:oxidoreductase activity, acting on paired donors, with incorporation or reduction of molecular oxygen"/>
    <property type="evidence" value="ECO:0007669"/>
    <property type="project" value="InterPro"/>
</dbReference>
<dbReference type="InterPro" id="IPR001128">
    <property type="entry name" value="Cyt_P450"/>
</dbReference>
<dbReference type="GO" id="GO:0020037">
    <property type="term" value="F:heme binding"/>
    <property type="evidence" value="ECO:0007669"/>
    <property type="project" value="InterPro"/>
</dbReference>
<name>A0A150RRG3_SORCE</name>
<keyword evidence="2 7" id="KW-0349">Heme</keyword>
<dbReference type="PROSITE" id="PS00086">
    <property type="entry name" value="CYTOCHROME_P450"/>
    <property type="match status" value="1"/>
</dbReference>
<keyword evidence="3 7" id="KW-0479">Metal-binding</keyword>
<evidence type="ECO:0000256" key="3">
    <source>
        <dbReference type="ARBA" id="ARBA00022723"/>
    </source>
</evidence>
<keyword evidence="5 7" id="KW-0408">Iron</keyword>
<protein>
    <submittedName>
        <fullName evidence="8">Cytochrome</fullName>
    </submittedName>
</protein>
<comment type="caution">
    <text evidence="8">The sequence shown here is derived from an EMBL/GenBank/DDBJ whole genome shotgun (WGS) entry which is preliminary data.</text>
</comment>
<gene>
    <name evidence="8" type="ORF">BE17_33330</name>
</gene>